<feature type="transmembrane region" description="Helical" evidence="1">
    <location>
        <begin position="53"/>
        <end position="72"/>
    </location>
</feature>
<gene>
    <name evidence="3" type="ORF">M413DRAFT_116333</name>
</gene>
<organism evidence="3 4">
    <name type="scientific">Hebeloma cylindrosporum</name>
    <dbReference type="NCBI Taxonomy" id="76867"/>
    <lineage>
        <taxon>Eukaryota</taxon>
        <taxon>Fungi</taxon>
        <taxon>Dikarya</taxon>
        <taxon>Basidiomycota</taxon>
        <taxon>Agaricomycotina</taxon>
        <taxon>Agaricomycetes</taxon>
        <taxon>Agaricomycetidae</taxon>
        <taxon>Agaricales</taxon>
        <taxon>Agaricineae</taxon>
        <taxon>Hymenogastraceae</taxon>
        <taxon>Hebeloma</taxon>
    </lineage>
</organism>
<dbReference type="EMBL" id="KN831768">
    <property type="protein sequence ID" value="KIM49803.1"/>
    <property type="molecule type" value="Genomic_DNA"/>
</dbReference>
<dbReference type="Proteomes" id="UP000053424">
    <property type="component" value="Unassembled WGS sequence"/>
</dbReference>
<dbReference type="Pfam" id="PF20152">
    <property type="entry name" value="DUF6534"/>
    <property type="match status" value="1"/>
</dbReference>
<accession>A0A0C2YJ53</accession>
<feature type="transmembrane region" description="Helical" evidence="1">
    <location>
        <begin position="20"/>
        <end position="41"/>
    </location>
</feature>
<protein>
    <recommendedName>
        <fullName evidence="2">DUF6534 domain-containing protein</fullName>
    </recommendedName>
</protein>
<keyword evidence="1" id="KW-0472">Membrane</keyword>
<dbReference type="PANTHER" id="PTHR40465">
    <property type="entry name" value="CHROMOSOME 1, WHOLE GENOME SHOTGUN SEQUENCE"/>
    <property type="match status" value="1"/>
</dbReference>
<evidence type="ECO:0000313" key="4">
    <source>
        <dbReference type="Proteomes" id="UP000053424"/>
    </source>
</evidence>
<feature type="transmembrane region" description="Helical" evidence="1">
    <location>
        <begin position="164"/>
        <end position="189"/>
    </location>
</feature>
<dbReference type="AlphaFoldDB" id="A0A0C2YJ53"/>
<feature type="domain" description="DUF6534" evidence="2">
    <location>
        <begin position="173"/>
        <end position="261"/>
    </location>
</feature>
<dbReference type="PANTHER" id="PTHR40465:SF1">
    <property type="entry name" value="DUF6534 DOMAIN-CONTAINING PROTEIN"/>
    <property type="match status" value="1"/>
</dbReference>
<keyword evidence="1" id="KW-0812">Transmembrane</keyword>
<dbReference type="STRING" id="686832.A0A0C2YJ53"/>
<keyword evidence="1" id="KW-1133">Transmembrane helix</keyword>
<reference evidence="4" key="2">
    <citation type="submission" date="2015-01" db="EMBL/GenBank/DDBJ databases">
        <title>Evolutionary Origins and Diversification of the Mycorrhizal Mutualists.</title>
        <authorList>
            <consortium name="DOE Joint Genome Institute"/>
            <consortium name="Mycorrhizal Genomics Consortium"/>
            <person name="Kohler A."/>
            <person name="Kuo A."/>
            <person name="Nagy L.G."/>
            <person name="Floudas D."/>
            <person name="Copeland A."/>
            <person name="Barry K.W."/>
            <person name="Cichocki N."/>
            <person name="Veneault-Fourrey C."/>
            <person name="LaButti K."/>
            <person name="Lindquist E.A."/>
            <person name="Lipzen A."/>
            <person name="Lundell T."/>
            <person name="Morin E."/>
            <person name="Murat C."/>
            <person name="Riley R."/>
            <person name="Ohm R."/>
            <person name="Sun H."/>
            <person name="Tunlid A."/>
            <person name="Henrissat B."/>
            <person name="Grigoriev I.V."/>
            <person name="Hibbett D.S."/>
            <person name="Martin F."/>
        </authorList>
    </citation>
    <scope>NUCLEOTIDE SEQUENCE [LARGE SCALE GENOMIC DNA]</scope>
    <source>
        <strain evidence="4">h7</strain>
    </source>
</reference>
<evidence type="ECO:0000313" key="3">
    <source>
        <dbReference type="EMBL" id="KIM49803.1"/>
    </source>
</evidence>
<evidence type="ECO:0000256" key="1">
    <source>
        <dbReference type="SAM" id="Phobius"/>
    </source>
</evidence>
<feature type="transmembrane region" description="Helical" evidence="1">
    <location>
        <begin position="123"/>
        <end position="144"/>
    </location>
</feature>
<keyword evidence="4" id="KW-1185">Reference proteome</keyword>
<name>A0A0C2YJ53_HEBCY</name>
<sequence>MASNSLSRAELGRIAGPLFVGYILDWGMFGVLSMQVYIYYLAFPKDRVESKTLVYGLYLLETTQTMLFTSSAFRTFATGFRDQASLDQVDTLWFSVPIMSGIIALIAQTSYAYRITVFTKSKYIAGVIILLACVQLGGAIAIGVETKKSILFSRFLKPRSFTTASAAIWEGGSAACNVMIAICMTYYLRRQHQDSSLKQTHVHLTRMIRLTIETGTLTAVIAILTLVLTFLPGRPIYYQASVSFLGKIYSDSIMVAFNSRMKIGSSNTSATAHEVAIPLSQSGGTRGEIVTGFETQVRVTREEVSFPESGVGMTVRITSLSEC</sequence>
<feature type="transmembrane region" description="Helical" evidence="1">
    <location>
        <begin position="92"/>
        <end position="111"/>
    </location>
</feature>
<dbReference type="InterPro" id="IPR045339">
    <property type="entry name" value="DUF6534"/>
</dbReference>
<dbReference type="OrthoDB" id="2536347at2759"/>
<dbReference type="HOGENOM" id="CLU_046025_2_1_1"/>
<feature type="transmembrane region" description="Helical" evidence="1">
    <location>
        <begin position="210"/>
        <end position="230"/>
    </location>
</feature>
<evidence type="ECO:0000259" key="2">
    <source>
        <dbReference type="Pfam" id="PF20152"/>
    </source>
</evidence>
<reference evidence="3 4" key="1">
    <citation type="submission" date="2014-04" db="EMBL/GenBank/DDBJ databases">
        <authorList>
            <consortium name="DOE Joint Genome Institute"/>
            <person name="Kuo A."/>
            <person name="Gay G."/>
            <person name="Dore J."/>
            <person name="Kohler A."/>
            <person name="Nagy L.G."/>
            <person name="Floudas D."/>
            <person name="Copeland A."/>
            <person name="Barry K.W."/>
            <person name="Cichocki N."/>
            <person name="Veneault-Fourrey C."/>
            <person name="LaButti K."/>
            <person name="Lindquist E.A."/>
            <person name="Lipzen A."/>
            <person name="Lundell T."/>
            <person name="Morin E."/>
            <person name="Murat C."/>
            <person name="Sun H."/>
            <person name="Tunlid A."/>
            <person name="Henrissat B."/>
            <person name="Grigoriev I.V."/>
            <person name="Hibbett D.S."/>
            <person name="Martin F."/>
            <person name="Nordberg H.P."/>
            <person name="Cantor M.N."/>
            <person name="Hua S.X."/>
        </authorList>
    </citation>
    <scope>NUCLEOTIDE SEQUENCE [LARGE SCALE GENOMIC DNA]</scope>
    <source>
        <strain evidence="4">h7</strain>
    </source>
</reference>
<proteinExistence type="predicted"/>